<protein>
    <submittedName>
        <fullName evidence="1">Uncharacterized protein</fullName>
    </submittedName>
</protein>
<accession>X1JQX7</accession>
<comment type="caution">
    <text evidence="1">The sequence shown here is derived from an EMBL/GenBank/DDBJ whole genome shotgun (WGS) entry which is preliminary data.</text>
</comment>
<name>X1JQX7_9ZZZZ</name>
<dbReference type="AlphaFoldDB" id="X1JQX7"/>
<proteinExistence type="predicted"/>
<sequence length="99" mass="11232">MRAEGPARRLAGVGKPVVGEVVDIARYGIRTSGRQFIGIEWEDPRDIYEVRISGIDRRAAESIRLEWWGSVWPNNGTGGWMRLDDPWNGKWVPTNAKPK</sequence>
<feature type="non-terminal residue" evidence="1">
    <location>
        <position position="99"/>
    </location>
</feature>
<evidence type="ECO:0000313" key="1">
    <source>
        <dbReference type="EMBL" id="GAH80679.1"/>
    </source>
</evidence>
<organism evidence="1">
    <name type="scientific">marine sediment metagenome</name>
    <dbReference type="NCBI Taxonomy" id="412755"/>
    <lineage>
        <taxon>unclassified sequences</taxon>
        <taxon>metagenomes</taxon>
        <taxon>ecological metagenomes</taxon>
    </lineage>
</organism>
<reference evidence="1" key="1">
    <citation type="journal article" date="2014" name="Front. Microbiol.">
        <title>High frequency of phylogenetically diverse reductive dehalogenase-homologous genes in deep subseafloor sedimentary metagenomes.</title>
        <authorList>
            <person name="Kawai M."/>
            <person name="Futagami T."/>
            <person name="Toyoda A."/>
            <person name="Takaki Y."/>
            <person name="Nishi S."/>
            <person name="Hori S."/>
            <person name="Arai W."/>
            <person name="Tsubouchi T."/>
            <person name="Morono Y."/>
            <person name="Uchiyama I."/>
            <person name="Ito T."/>
            <person name="Fujiyama A."/>
            <person name="Inagaki F."/>
            <person name="Takami H."/>
        </authorList>
    </citation>
    <scope>NUCLEOTIDE SEQUENCE</scope>
    <source>
        <strain evidence="1">Expedition CK06-06</strain>
    </source>
</reference>
<gene>
    <name evidence="1" type="ORF">S03H2_59232</name>
</gene>
<dbReference type="EMBL" id="BARU01038081">
    <property type="protein sequence ID" value="GAH80679.1"/>
    <property type="molecule type" value="Genomic_DNA"/>
</dbReference>